<evidence type="ECO:0008006" key="7">
    <source>
        <dbReference type="Google" id="ProtNLM"/>
    </source>
</evidence>
<dbReference type="CDD" id="cd00130">
    <property type="entry name" value="PAS"/>
    <property type="match status" value="1"/>
</dbReference>
<dbReference type="SMART" id="SM00267">
    <property type="entry name" value="GGDEF"/>
    <property type="match status" value="1"/>
</dbReference>
<feature type="transmembrane region" description="Helical" evidence="1">
    <location>
        <begin position="31"/>
        <end position="49"/>
    </location>
</feature>
<evidence type="ECO:0000259" key="3">
    <source>
        <dbReference type="PROSITE" id="PS50883"/>
    </source>
</evidence>
<keyword evidence="1" id="KW-1133">Transmembrane helix</keyword>
<dbReference type="PROSITE" id="PS50883">
    <property type="entry name" value="EAL"/>
    <property type="match status" value="1"/>
</dbReference>
<evidence type="ECO:0000259" key="2">
    <source>
        <dbReference type="PROSITE" id="PS50112"/>
    </source>
</evidence>
<keyword evidence="1" id="KW-0812">Transmembrane</keyword>
<dbReference type="InterPro" id="IPR029787">
    <property type="entry name" value="Nucleotide_cyclase"/>
</dbReference>
<dbReference type="Pfam" id="PF00563">
    <property type="entry name" value="EAL"/>
    <property type="match status" value="1"/>
</dbReference>
<evidence type="ECO:0000313" key="6">
    <source>
        <dbReference type="Proteomes" id="UP001501444"/>
    </source>
</evidence>
<dbReference type="Pfam" id="PF08448">
    <property type="entry name" value="PAS_4"/>
    <property type="match status" value="1"/>
</dbReference>
<dbReference type="SMART" id="SM00091">
    <property type="entry name" value="PAS"/>
    <property type="match status" value="1"/>
</dbReference>
<feature type="transmembrane region" description="Helical" evidence="1">
    <location>
        <begin position="107"/>
        <end position="127"/>
    </location>
</feature>
<evidence type="ECO:0000313" key="5">
    <source>
        <dbReference type="EMBL" id="GAA2375961.1"/>
    </source>
</evidence>
<dbReference type="InterPro" id="IPR052155">
    <property type="entry name" value="Biofilm_reg_signaling"/>
</dbReference>
<proteinExistence type="predicted"/>
<feature type="domain" description="EAL" evidence="3">
    <location>
        <begin position="467"/>
        <end position="720"/>
    </location>
</feature>
<dbReference type="Gene3D" id="3.30.450.20">
    <property type="entry name" value="PAS domain"/>
    <property type="match status" value="1"/>
</dbReference>
<dbReference type="NCBIfam" id="TIGR00229">
    <property type="entry name" value="sensory_box"/>
    <property type="match status" value="1"/>
</dbReference>
<dbReference type="SUPFAM" id="SSF55073">
    <property type="entry name" value="Nucleotide cyclase"/>
    <property type="match status" value="1"/>
</dbReference>
<reference evidence="6" key="1">
    <citation type="journal article" date="2019" name="Int. J. Syst. Evol. Microbiol.">
        <title>The Global Catalogue of Microorganisms (GCM) 10K type strain sequencing project: providing services to taxonomists for standard genome sequencing and annotation.</title>
        <authorList>
            <consortium name="The Broad Institute Genomics Platform"/>
            <consortium name="The Broad Institute Genome Sequencing Center for Infectious Disease"/>
            <person name="Wu L."/>
            <person name="Ma J."/>
        </authorList>
    </citation>
    <scope>NUCLEOTIDE SEQUENCE [LARGE SCALE GENOMIC DNA]</scope>
    <source>
        <strain evidence="6">JCM 3272</strain>
    </source>
</reference>
<dbReference type="InterPro" id="IPR000160">
    <property type="entry name" value="GGDEF_dom"/>
</dbReference>
<dbReference type="NCBIfam" id="TIGR00254">
    <property type="entry name" value="GGDEF"/>
    <property type="match status" value="1"/>
</dbReference>
<feature type="transmembrane region" description="Helical" evidence="1">
    <location>
        <begin position="84"/>
        <end position="100"/>
    </location>
</feature>
<dbReference type="InterPro" id="IPR035919">
    <property type="entry name" value="EAL_sf"/>
</dbReference>
<dbReference type="EMBL" id="BAAARV010000079">
    <property type="protein sequence ID" value="GAA2375961.1"/>
    <property type="molecule type" value="Genomic_DNA"/>
</dbReference>
<sequence length="727" mass="79162">MAGRAISAIFIIGGVLTCTLSASLGDSGAMVVAIMFGVGAVAVLAGLILWRLPWQRWSRRASLWTLVPAMLLTSLGNWAEPDPWLASIFSFLLAVWVGTSQRRGTTLLLGPVFAVTYWAPLALAPHAPGLENSVFYVTATCVLAGESVAWLTSRLHGVQRRLREHDERRFQALLAASSDATLVIGPDGRFGYVSPSVARLLRAPLEEIQALSAAEVVARHVRAEDAAMLQERLRYLLDDPGTEVTVRFQVRADEGWRDVEGIARNLCDDADVRGVLVTLRDVSERTDLERALTEQAFTDQLTGLPNRALLQDRTEQVLRAADRTGEPAALLLIDLDRFKEVNDTLGHHNGDLLLQQVARRLTGVLRGSDTVARLGGDEFAVLLPTVGGVEDALAVSAKIADALDTPFLLEGLSLEVDGSVGVAVYPDHADDSSQLLQRADVAMYAAKTGHLRQVAYDPRLDQHNPHRLGLLGQLRRAITGGELVVFYQPKADASSGAILGAEALVRWQHPEHGLLAPNEFIPLAETTGLIRQLTSYVLATALRDCRAWRDAGHDVSVAVNVSARCLLDLELPVEIQRLTEEHEVPTDRLIVEITESVIMSDPNRALEVLNRLHALGVRLAIDDFGTGYSSLAYLKNLPVQELKVDRSFVTHMRERESELAIVRSTVDLGHNLGMHVVAEGVEDAATWQELSALGCDEIQGYFLGRPMPAGDVIGWLGSHRALSSAQS</sequence>
<dbReference type="InterPro" id="IPR035965">
    <property type="entry name" value="PAS-like_dom_sf"/>
</dbReference>
<dbReference type="PROSITE" id="PS50887">
    <property type="entry name" value="GGDEF"/>
    <property type="match status" value="1"/>
</dbReference>
<dbReference type="CDD" id="cd01948">
    <property type="entry name" value="EAL"/>
    <property type="match status" value="1"/>
</dbReference>
<organism evidence="5 6">
    <name type="scientific">Dactylosporangium salmoneum</name>
    <dbReference type="NCBI Taxonomy" id="53361"/>
    <lineage>
        <taxon>Bacteria</taxon>
        <taxon>Bacillati</taxon>
        <taxon>Actinomycetota</taxon>
        <taxon>Actinomycetes</taxon>
        <taxon>Micromonosporales</taxon>
        <taxon>Micromonosporaceae</taxon>
        <taxon>Dactylosporangium</taxon>
    </lineage>
</organism>
<dbReference type="SUPFAM" id="SSF55785">
    <property type="entry name" value="PYP-like sensor domain (PAS domain)"/>
    <property type="match status" value="1"/>
</dbReference>
<dbReference type="SUPFAM" id="SSF141868">
    <property type="entry name" value="EAL domain-like"/>
    <property type="match status" value="1"/>
</dbReference>
<feature type="transmembrane region" description="Helical" evidence="1">
    <location>
        <begin position="61"/>
        <end position="78"/>
    </location>
</feature>
<dbReference type="Proteomes" id="UP001501444">
    <property type="component" value="Unassembled WGS sequence"/>
</dbReference>
<dbReference type="PROSITE" id="PS50112">
    <property type="entry name" value="PAS"/>
    <property type="match status" value="1"/>
</dbReference>
<dbReference type="InterPro" id="IPR043128">
    <property type="entry name" value="Rev_trsase/Diguanyl_cyclase"/>
</dbReference>
<dbReference type="Gene3D" id="3.20.20.450">
    <property type="entry name" value="EAL domain"/>
    <property type="match status" value="1"/>
</dbReference>
<name>A0ABP5UBQ0_9ACTN</name>
<gene>
    <name evidence="5" type="ORF">GCM10010170_079800</name>
</gene>
<dbReference type="Pfam" id="PF00990">
    <property type="entry name" value="GGDEF"/>
    <property type="match status" value="1"/>
</dbReference>
<dbReference type="PANTHER" id="PTHR44757">
    <property type="entry name" value="DIGUANYLATE CYCLASE DGCP"/>
    <property type="match status" value="1"/>
</dbReference>
<dbReference type="InterPro" id="IPR001633">
    <property type="entry name" value="EAL_dom"/>
</dbReference>
<keyword evidence="6" id="KW-1185">Reference proteome</keyword>
<dbReference type="InterPro" id="IPR013656">
    <property type="entry name" value="PAS_4"/>
</dbReference>
<evidence type="ECO:0000259" key="4">
    <source>
        <dbReference type="PROSITE" id="PS50887"/>
    </source>
</evidence>
<dbReference type="PANTHER" id="PTHR44757:SF2">
    <property type="entry name" value="BIOFILM ARCHITECTURE MAINTENANCE PROTEIN MBAA"/>
    <property type="match status" value="1"/>
</dbReference>
<keyword evidence="1" id="KW-0472">Membrane</keyword>
<comment type="caution">
    <text evidence="5">The sequence shown here is derived from an EMBL/GenBank/DDBJ whole genome shotgun (WGS) entry which is preliminary data.</text>
</comment>
<evidence type="ECO:0000256" key="1">
    <source>
        <dbReference type="SAM" id="Phobius"/>
    </source>
</evidence>
<dbReference type="CDD" id="cd01949">
    <property type="entry name" value="GGDEF"/>
    <property type="match status" value="1"/>
</dbReference>
<dbReference type="InterPro" id="IPR000014">
    <property type="entry name" value="PAS"/>
</dbReference>
<feature type="domain" description="GGDEF" evidence="4">
    <location>
        <begin position="326"/>
        <end position="458"/>
    </location>
</feature>
<dbReference type="SMART" id="SM00052">
    <property type="entry name" value="EAL"/>
    <property type="match status" value="1"/>
</dbReference>
<dbReference type="Gene3D" id="3.30.70.270">
    <property type="match status" value="1"/>
</dbReference>
<accession>A0ABP5UBQ0</accession>
<protein>
    <recommendedName>
        <fullName evidence="7">EAL domain-containing protein</fullName>
    </recommendedName>
</protein>
<feature type="domain" description="PAS" evidence="2">
    <location>
        <begin position="166"/>
        <end position="240"/>
    </location>
</feature>